<accession>A0A9D4RKS8</accession>
<dbReference type="EMBL" id="JAIWYP010000002">
    <property type="protein sequence ID" value="KAH3870062.1"/>
    <property type="molecule type" value="Genomic_DNA"/>
</dbReference>
<reference evidence="1" key="1">
    <citation type="journal article" date="2019" name="bioRxiv">
        <title>The Genome of the Zebra Mussel, Dreissena polymorpha: A Resource for Invasive Species Research.</title>
        <authorList>
            <person name="McCartney M.A."/>
            <person name="Auch B."/>
            <person name="Kono T."/>
            <person name="Mallez S."/>
            <person name="Zhang Y."/>
            <person name="Obille A."/>
            <person name="Becker A."/>
            <person name="Abrahante J.E."/>
            <person name="Garbe J."/>
            <person name="Badalamenti J.P."/>
            <person name="Herman A."/>
            <person name="Mangelson H."/>
            <person name="Liachko I."/>
            <person name="Sullivan S."/>
            <person name="Sone E.D."/>
            <person name="Koren S."/>
            <person name="Silverstein K.A.T."/>
            <person name="Beckman K.B."/>
            <person name="Gohl D.M."/>
        </authorList>
    </citation>
    <scope>NUCLEOTIDE SEQUENCE</scope>
    <source>
        <strain evidence="1">Duluth1</strain>
        <tissue evidence="1">Whole animal</tissue>
    </source>
</reference>
<dbReference type="PANTHER" id="PTHR35558">
    <property type="entry name" value="SGNH_HYDRO DOMAIN-CONTAINING PROTEIN"/>
    <property type="match status" value="1"/>
</dbReference>
<name>A0A9D4RKS8_DREPO</name>
<evidence type="ECO:0000313" key="1">
    <source>
        <dbReference type="EMBL" id="KAH3870062.1"/>
    </source>
</evidence>
<proteinExistence type="predicted"/>
<evidence type="ECO:0000313" key="2">
    <source>
        <dbReference type="Proteomes" id="UP000828390"/>
    </source>
</evidence>
<dbReference type="Proteomes" id="UP000828390">
    <property type="component" value="Unassembled WGS sequence"/>
</dbReference>
<organism evidence="1 2">
    <name type="scientific">Dreissena polymorpha</name>
    <name type="common">Zebra mussel</name>
    <name type="synonym">Mytilus polymorpha</name>
    <dbReference type="NCBI Taxonomy" id="45954"/>
    <lineage>
        <taxon>Eukaryota</taxon>
        <taxon>Metazoa</taxon>
        <taxon>Spiralia</taxon>
        <taxon>Lophotrochozoa</taxon>
        <taxon>Mollusca</taxon>
        <taxon>Bivalvia</taxon>
        <taxon>Autobranchia</taxon>
        <taxon>Heteroconchia</taxon>
        <taxon>Euheterodonta</taxon>
        <taxon>Imparidentia</taxon>
        <taxon>Neoheterodontei</taxon>
        <taxon>Myida</taxon>
        <taxon>Dreissenoidea</taxon>
        <taxon>Dreissenidae</taxon>
        <taxon>Dreissena</taxon>
    </lineage>
</organism>
<gene>
    <name evidence="1" type="ORF">DPMN_033241</name>
</gene>
<dbReference type="PANTHER" id="PTHR35558:SF1">
    <property type="entry name" value="ENDONUCLEASE_EXONUCLEASE_PHOSPHATASE DOMAIN-CONTAINING PROTEIN"/>
    <property type="match status" value="1"/>
</dbReference>
<keyword evidence="2" id="KW-1185">Reference proteome</keyword>
<protein>
    <submittedName>
        <fullName evidence="1">Uncharacterized protein</fullName>
    </submittedName>
</protein>
<dbReference type="AlphaFoldDB" id="A0A9D4RKS8"/>
<reference evidence="1" key="2">
    <citation type="submission" date="2020-11" db="EMBL/GenBank/DDBJ databases">
        <authorList>
            <person name="McCartney M.A."/>
            <person name="Auch B."/>
            <person name="Kono T."/>
            <person name="Mallez S."/>
            <person name="Becker A."/>
            <person name="Gohl D.M."/>
            <person name="Silverstein K.A.T."/>
            <person name="Koren S."/>
            <person name="Bechman K.B."/>
            <person name="Herman A."/>
            <person name="Abrahante J.E."/>
            <person name="Garbe J."/>
        </authorList>
    </citation>
    <scope>NUCLEOTIDE SEQUENCE</scope>
    <source>
        <strain evidence="1">Duluth1</strain>
        <tissue evidence="1">Whole animal</tissue>
    </source>
</reference>
<sequence>MWSSAFIRYTAVYTHKSPLQAPQLMKYMESVRNIAHRKPGLSFAFYDNQFRKARETSPLPWDRLNTEFWLMAVTFPSNHVPSPFVPHAQEMIEKQPEQRGSLRTPVCISTSFRDVDLTNAPCHMSVDSVVDHTQPLTVARQSKTPPSRTPLTTPLNPTVKQNLVTPVKNDKLAPYLQGYPLAQYIIQGFTTGFKLGYTGPKMNSICPNLKSCKDNPSLVSSK</sequence>
<comment type="caution">
    <text evidence="1">The sequence shown here is derived from an EMBL/GenBank/DDBJ whole genome shotgun (WGS) entry which is preliminary data.</text>
</comment>